<proteinExistence type="predicted"/>
<accession>A0A2I0B1K9</accession>
<dbReference type="AlphaFoldDB" id="A0A2I0B1K9"/>
<evidence type="ECO:0000313" key="1">
    <source>
        <dbReference type="EMBL" id="PKA61687.1"/>
    </source>
</evidence>
<gene>
    <name evidence="1" type="ORF">AXF42_Ash018668</name>
</gene>
<name>A0A2I0B1K9_9ASPA</name>
<reference evidence="1 2" key="1">
    <citation type="journal article" date="2017" name="Nature">
        <title>The Apostasia genome and the evolution of orchids.</title>
        <authorList>
            <person name="Zhang G.Q."/>
            <person name="Liu K.W."/>
            <person name="Li Z."/>
            <person name="Lohaus R."/>
            <person name="Hsiao Y.Y."/>
            <person name="Niu S.C."/>
            <person name="Wang J.Y."/>
            <person name="Lin Y.C."/>
            <person name="Xu Q."/>
            <person name="Chen L.J."/>
            <person name="Yoshida K."/>
            <person name="Fujiwara S."/>
            <person name="Wang Z.W."/>
            <person name="Zhang Y.Q."/>
            <person name="Mitsuda N."/>
            <person name="Wang M."/>
            <person name="Liu G.H."/>
            <person name="Pecoraro L."/>
            <person name="Huang H.X."/>
            <person name="Xiao X.J."/>
            <person name="Lin M."/>
            <person name="Wu X.Y."/>
            <person name="Wu W.L."/>
            <person name="Chen Y.Y."/>
            <person name="Chang S.B."/>
            <person name="Sakamoto S."/>
            <person name="Ohme-Takagi M."/>
            <person name="Yagi M."/>
            <person name="Zeng S.J."/>
            <person name="Shen C.Y."/>
            <person name="Yeh C.M."/>
            <person name="Luo Y.B."/>
            <person name="Tsai W.C."/>
            <person name="Van de Peer Y."/>
            <person name="Liu Z.J."/>
        </authorList>
    </citation>
    <scope>NUCLEOTIDE SEQUENCE [LARGE SCALE GENOMIC DNA]</scope>
    <source>
        <strain evidence="2">cv. Shenzhen</strain>
        <tissue evidence="1">Stem</tissue>
    </source>
</reference>
<evidence type="ECO:0000313" key="2">
    <source>
        <dbReference type="Proteomes" id="UP000236161"/>
    </source>
</evidence>
<dbReference type="Proteomes" id="UP000236161">
    <property type="component" value="Unassembled WGS sequence"/>
</dbReference>
<dbReference type="EMBL" id="KZ451927">
    <property type="protein sequence ID" value="PKA61687.1"/>
    <property type="molecule type" value="Genomic_DNA"/>
</dbReference>
<protein>
    <submittedName>
        <fullName evidence="1">Uncharacterized protein</fullName>
    </submittedName>
</protein>
<sequence length="65" mass="7284">MRPKPGNGKAPRRDKLILGSAVLPVQVLDSAADGRPEVHQFFPCTLHRKVRVPLLPLSRRDTPNY</sequence>
<organism evidence="1 2">
    <name type="scientific">Apostasia shenzhenica</name>
    <dbReference type="NCBI Taxonomy" id="1088818"/>
    <lineage>
        <taxon>Eukaryota</taxon>
        <taxon>Viridiplantae</taxon>
        <taxon>Streptophyta</taxon>
        <taxon>Embryophyta</taxon>
        <taxon>Tracheophyta</taxon>
        <taxon>Spermatophyta</taxon>
        <taxon>Magnoliopsida</taxon>
        <taxon>Liliopsida</taxon>
        <taxon>Asparagales</taxon>
        <taxon>Orchidaceae</taxon>
        <taxon>Apostasioideae</taxon>
        <taxon>Apostasia</taxon>
    </lineage>
</organism>
<keyword evidence="2" id="KW-1185">Reference proteome</keyword>